<evidence type="ECO:0000313" key="3">
    <source>
        <dbReference type="Proteomes" id="UP001527866"/>
    </source>
</evidence>
<dbReference type="Proteomes" id="UP001527866">
    <property type="component" value="Unassembled WGS sequence"/>
</dbReference>
<accession>A0ABT4U9S5</accession>
<dbReference type="PROSITE" id="PS51257">
    <property type="entry name" value="PROKAR_LIPOPROTEIN"/>
    <property type="match status" value="1"/>
</dbReference>
<gene>
    <name evidence="2" type="ORF">O4J56_21465</name>
</gene>
<reference evidence="2 3" key="1">
    <citation type="submission" date="2023-01" db="EMBL/GenBank/DDBJ databases">
        <title>Draft genome sequence of Nocardiopsis sp. RSe5-2 isolated from halophytes.</title>
        <authorList>
            <person name="Duangmal K."/>
            <person name="Chantavorakit T."/>
        </authorList>
    </citation>
    <scope>NUCLEOTIDE SEQUENCE [LARGE SCALE GENOMIC DNA]</scope>
    <source>
        <strain evidence="2 3">RSe5-2</strain>
    </source>
</reference>
<comment type="caution">
    <text evidence="2">The sequence shown here is derived from an EMBL/GenBank/DDBJ whole genome shotgun (WGS) entry which is preliminary data.</text>
</comment>
<evidence type="ECO:0000256" key="1">
    <source>
        <dbReference type="SAM" id="SignalP"/>
    </source>
</evidence>
<evidence type="ECO:0000313" key="2">
    <source>
        <dbReference type="EMBL" id="MDA2813229.1"/>
    </source>
</evidence>
<organism evidence="2 3">
    <name type="scientific">Nocardiopsis endophytica</name>
    <dbReference type="NCBI Taxonomy" id="3018445"/>
    <lineage>
        <taxon>Bacteria</taxon>
        <taxon>Bacillati</taxon>
        <taxon>Actinomycetota</taxon>
        <taxon>Actinomycetes</taxon>
        <taxon>Streptosporangiales</taxon>
        <taxon>Nocardiopsidaceae</taxon>
        <taxon>Nocardiopsis</taxon>
    </lineage>
</organism>
<keyword evidence="3" id="KW-1185">Reference proteome</keyword>
<dbReference type="EMBL" id="JAQFWQ010000071">
    <property type="protein sequence ID" value="MDA2813229.1"/>
    <property type="molecule type" value="Genomic_DNA"/>
</dbReference>
<sequence>MEHPRAARTAAVAAPAAAVLVAALAACGGGGGGQGEERGPGSEAAAKLGEAQLVQYEDAKVVPEAGERGTYGKLAGVERTEKLRASTDLDKPECMDAATSWGSLPEVREAPASVAVFARGDDTVSHTLLEVPEGVADEALETVSPEKDCSSYKATMEDGSTSSYSVSEVDMDPVGDASRAFAVKTETGGETVWMYSVVYRNGGHLGAATVLGPDEKGDYEELLSGFAASAVEREEKVL</sequence>
<name>A0ABT4U9S5_9ACTN</name>
<feature type="signal peptide" evidence="1">
    <location>
        <begin position="1"/>
        <end position="25"/>
    </location>
</feature>
<proteinExistence type="predicted"/>
<feature type="chain" id="PRO_5046475319" description="Lipoprotein" evidence="1">
    <location>
        <begin position="26"/>
        <end position="238"/>
    </location>
</feature>
<dbReference type="RefSeq" id="WP_270688104.1">
    <property type="nucleotide sequence ID" value="NZ_JAQFWQ010000071.1"/>
</dbReference>
<protein>
    <recommendedName>
        <fullName evidence="4">Lipoprotein</fullName>
    </recommendedName>
</protein>
<keyword evidence="1" id="KW-0732">Signal</keyword>
<evidence type="ECO:0008006" key="4">
    <source>
        <dbReference type="Google" id="ProtNLM"/>
    </source>
</evidence>